<organism evidence="3 4">
    <name type="scientific">Runella rosea</name>
    <dbReference type="NCBI Taxonomy" id="2259595"/>
    <lineage>
        <taxon>Bacteria</taxon>
        <taxon>Pseudomonadati</taxon>
        <taxon>Bacteroidota</taxon>
        <taxon>Cytophagia</taxon>
        <taxon>Cytophagales</taxon>
        <taxon>Spirosomataceae</taxon>
        <taxon>Runella</taxon>
    </lineage>
</organism>
<feature type="region of interest" description="Disordered" evidence="1">
    <location>
        <begin position="67"/>
        <end position="91"/>
    </location>
</feature>
<keyword evidence="4" id="KW-1185">Reference proteome</keyword>
<dbReference type="InterPro" id="IPR005532">
    <property type="entry name" value="SUMF_dom"/>
</dbReference>
<dbReference type="Gene3D" id="3.90.1580.10">
    <property type="entry name" value="paralog of FGE (formylglycine-generating enzyme)"/>
    <property type="match status" value="1"/>
</dbReference>
<evidence type="ECO:0000256" key="1">
    <source>
        <dbReference type="SAM" id="MobiDB-lite"/>
    </source>
</evidence>
<dbReference type="KEGG" id="run:DR864_00865"/>
<dbReference type="Gene3D" id="1.25.40.10">
    <property type="entry name" value="Tetratricopeptide repeat domain"/>
    <property type="match status" value="1"/>
</dbReference>
<accession>A0A344TCK5</accession>
<feature type="compositionally biased region" description="Basic residues" evidence="1">
    <location>
        <begin position="72"/>
        <end position="81"/>
    </location>
</feature>
<evidence type="ECO:0000313" key="4">
    <source>
        <dbReference type="Proteomes" id="UP000251993"/>
    </source>
</evidence>
<gene>
    <name evidence="3" type="ORF">DR864_00865</name>
</gene>
<evidence type="ECO:0000313" key="3">
    <source>
        <dbReference type="EMBL" id="AXE16376.1"/>
    </source>
</evidence>
<evidence type="ECO:0000259" key="2">
    <source>
        <dbReference type="Pfam" id="PF03781"/>
    </source>
</evidence>
<dbReference type="GO" id="GO:0120147">
    <property type="term" value="F:formylglycine-generating oxidase activity"/>
    <property type="evidence" value="ECO:0007669"/>
    <property type="project" value="TreeGrafter"/>
</dbReference>
<dbReference type="EMBL" id="CP030850">
    <property type="protein sequence ID" value="AXE16376.1"/>
    <property type="molecule type" value="Genomic_DNA"/>
</dbReference>
<feature type="region of interest" description="Disordered" evidence="1">
    <location>
        <begin position="179"/>
        <end position="215"/>
    </location>
</feature>
<dbReference type="RefSeq" id="WP_114065163.1">
    <property type="nucleotide sequence ID" value="NZ_CP030850.1"/>
</dbReference>
<feature type="domain" description="Sulfatase-modifying factor enzyme-like" evidence="2">
    <location>
        <begin position="226"/>
        <end position="434"/>
    </location>
</feature>
<feature type="compositionally biased region" description="Polar residues" evidence="1">
    <location>
        <begin position="183"/>
        <end position="198"/>
    </location>
</feature>
<sequence length="435" mass="48769">MRTIFWLWVILFIPFLAPAQQITFDEYRRRADACLAREDYACAVQNYERALRIRENDAHCVDGLTQATQALKKPKPPKSKPPKPVVTNPKPSTVTTPAIRAFLVVTTDLPIHVYINGGTRQFVSPNDIAKKLPLDAGANLVVIKPTDGGSDGFEKTVTVRASGNQLLKINLLEERRAAEKQSKSNVLQPPTNALVNTSPKKDENPPKNDAPMPKNDALSEELSRLMVAVKGGTFQMGSKDEKPIHTVVLNDFYISKYEVTQRQWRSIMGTLPKKLTNNGCNDCPIEQVSWNDVQEFIKKLNLRTGLNFRLPTEAEWEYAARGGAQKSNNTVELKDAGWYRSNSGKKTHPVGQKLPNELGLYDMQGNVWEWCQDWYDPNFYAKSQVNNPVNLAEEKYRVIRGGSLDSGADATTLTTRDGYKPASDNGYVGFRLVRN</sequence>
<name>A0A344TCK5_9BACT</name>
<dbReference type="Proteomes" id="UP000251993">
    <property type="component" value="Chromosome"/>
</dbReference>
<dbReference type="InterPro" id="IPR051043">
    <property type="entry name" value="Sulfatase_Mod_Factor_Kinase"/>
</dbReference>
<dbReference type="PANTHER" id="PTHR23150:SF19">
    <property type="entry name" value="FORMYLGLYCINE-GENERATING ENZYME"/>
    <property type="match status" value="1"/>
</dbReference>
<dbReference type="InterPro" id="IPR016187">
    <property type="entry name" value="CTDL_fold"/>
</dbReference>
<dbReference type="InterPro" id="IPR011990">
    <property type="entry name" value="TPR-like_helical_dom_sf"/>
</dbReference>
<reference evidence="3 4" key="1">
    <citation type="submission" date="2018-07" db="EMBL/GenBank/DDBJ databases">
        <title>Genome sequencing of Runella.</title>
        <authorList>
            <person name="Baek M.-G."/>
            <person name="Yi H."/>
        </authorList>
    </citation>
    <scope>NUCLEOTIDE SEQUENCE [LARGE SCALE GENOMIC DNA]</scope>
    <source>
        <strain evidence="3 4">HYN0085</strain>
    </source>
</reference>
<dbReference type="OrthoDB" id="1491336at2"/>
<dbReference type="PANTHER" id="PTHR23150">
    <property type="entry name" value="SULFATASE MODIFYING FACTOR 1, 2"/>
    <property type="match status" value="1"/>
</dbReference>
<protein>
    <recommendedName>
        <fullName evidence="2">Sulfatase-modifying factor enzyme-like domain-containing protein</fullName>
    </recommendedName>
</protein>
<dbReference type="SUPFAM" id="SSF56436">
    <property type="entry name" value="C-type lectin-like"/>
    <property type="match status" value="1"/>
</dbReference>
<proteinExistence type="predicted"/>
<dbReference type="Pfam" id="PF03781">
    <property type="entry name" value="FGE-sulfatase"/>
    <property type="match status" value="1"/>
</dbReference>
<dbReference type="AlphaFoldDB" id="A0A344TCK5"/>
<dbReference type="InterPro" id="IPR042095">
    <property type="entry name" value="SUMF_sf"/>
</dbReference>